<reference evidence="1" key="1">
    <citation type="submission" date="2022-10" db="EMBL/GenBank/DDBJ databases">
        <title>Determination and structural analysis of whole genome sequence of Sarocladium strictum F4-1.</title>
        <authorList>
            <person name="Hu L."/>
            <person name="Jiang Y."/>
        </authorList>
    </citation>
    <scope>NUCLEOTIDE SEQUENCE</scope>
    <source>
        <strain evidence="1">F4-1</strain>
    </source>
</reference>
<dbReference type="Proteomes" id="UP001175261">
    <property type="component" value="Unassembled WGS sequence"/>
</dbReference>
<dbReference type="EMBL" id="JAPDFR010000003">
    <property type="protein sequence ID" value="KAK0387566.1"/>
    <property type="molecule type" value="Genomic_DNA"/>
</dbReference>
<protein>
    <submittedName>
        <fullName evidence="1">Uncharacterized protein</fullName>
    </submittedName>
</protein>
<organism evidence="1 2">
    <name type="scientific">Sarocladium strictum</name>
    <name type="common">Black bundle disease fungus</name>
    <name type="synonym">Acremonium strictum</name>
    <dbReference type="NCBI Taxonomy" id="5046"/>
    <lineage>
        <taxon>Eukaryota</taxon>
        <taxon>Fungi</taxon>
        <taxon>Dikarya</taxon>
        <taxon>Ascomycota</taxon>
        <taxon>Pezizomycotina</taxon>
        <taxon>Sordariomycetes</taxon>
        <taxon>Hypocreomycetidae</taxon>
        <taxon>Hypocreales</taxon>
        <taxon>Sarocladiaceae</taxon>
        <taxon>Sarocladium</taxon>
    </lineage>
</organism>
<sequence length="199" mass="22856">MKTSALIMSCLGSAKSLLHTKNPILPHDGPPQYLEEYRSPSYVPSVTKTESGRFQVISPPTPYVASVGRTALFYLDTRFPPETAAHIKRQIEEKWIHIPTGYTYIDEVTVTVEKKRAETDEVLFVFDRDYAKVLYAKEFNKLDPALELPEYNLYCGDWVRDFSEQIGDKENEVKVFEELDRELAREAQERLKGSENSAE</sequence>
<proteinExistence type="predicted"/>
<evidence type="ECO:0000313" key="2">
    <source>
        <dbReference type="Proteomes" id="UP001175261"/>
    </source>
</evidence>
<evidence type="ECO:0000313" key="1">
    <source>
        <dbReference type="EMBL" id="KAK0387566.1"/>
    </source>
</evidence>
<comment type="caution">
    <text evidence="1">The sequence shown here is derived from an EMBL/GenBank/DDBJ whole genome shotgun (WGS) entry which is preliminary data.</text>
</comment>
<dbReference type="AlphaFoldDB" id="A0AA39GIC9"/>
<keyword evidence="2" id="KW-1185">Reference proteome</keyword>
<name>A0AA39GIC9_SARSR</name>
<accession>A0AA39GIC9</accession>
<gene>
    <name evidence="1" type="ORF">NLU13_3812</name>
</gene>